<protein>
    <submittedName>
        <fullName evidence="2">Uncharacterized protein</fullName>
    </submittedName>
</protein>
<dbReference type="Gramene" id="BGIOSGA033977-TA">
    <property type="protein sequence ID" value="BGIOSGA033977-PA"/>
    <property type="gene ID" value="BGIOSGA033977"/>
</dbReference>
<keyword evidence="3" id="KW-1185">Reference proteome</keyword>
<proteinExistence type="predicted"/>
<name>A2ZEC4_ORYSI</name>
<feature type="region of interest" description="Disordered" evidence="1">
    <location>
        <begin position="1"/>
        <end position="43"/>
    </location>
</feature>
<dbReference type="PANTHER" id="PTHR36138">
    <property type="entry name" value="EXPRESSED PROTEIN-RELATED"/>
    <property type="match status" value="1"/>
</dbReference>
<evidence type="ECO:0000313" key="3">
    <source>
        <dbReference type="Proteomes" id="UP000007015"/>
    </source>
</evidence>
<dbReference type="HOGENOM" id="CLU_091883_1_0_1"/>
<dbReference type="Proteomes" id="UP000007015">
    <property type="component" value="Chromosome 11"/>
</dbReference>
<evidence type="ECO:0000313" key="2">
    <source>
        <dbReference type="EMBL" id="EAY80958.1"/>
    </source>
</evidence>
<accession>A2ZEC4</accession>
<gene>
    <name evidence="2" type="ORF">OsI_36139</name>
</gene>
<organism evidence="2 3">
    <name type="scientific">Oryza sativa subsp. indica</name>
    <name type="common">Rice</name>
    <dbReference type="NCBI Taxonomy" id="39946"/>
    <lineage>
        <taxon>Eukaryota</taxon>
        <taxon>Viridiplantae</taxon>
        <taxon>Streptophyta</taxon>
        <taxon>Embryophyta</taxon>
        <taxon>Tracheophyta</taxon>
        <taxon>Spermatophyta</taxon>
        <taxon>Magnoliopsida</taxon>
        <taxon>Liliopsida</taxon>
        <taxon>Poales</taxon>
        <taxon>Poaceae</taxon>
        <taxon>BOP clade</taxon>
        <taxon>Oryzoideae</taxon>
        <taxon>Oryzeae</taxon>
        <taxon>Oryzinae</taxon>
        <taxon>Oryza</taxon>
        <taxon>Oryza sativa</taxon>
    </lineage>
</organism>
<dbReference type="OMA" id="RHEREVI"/>
<dbReference type="EMBL" id="CM000136">
    <property type="protein sequence ID" value="EAY80958.1"/>
    <property type="molecule type" value="Genomic_DNA"/>
</dbReference>
<evidence type="ECO:0000256" key="1">
    <source>
        <dbReference type="SAM" id="MobiDB-lite"/>
    </source>
</evidence>
<dbReference type="AlphaFoldDB" id="A2ZEC4"/>
<sequence>MDPPSSEGRSETRSFDKAPATVIDPTNDQGKAPSITEKKKKKKKKVRYTQEQILYCIGNPEELPERRDTPKLTEALGAELLAKLPPDLVAHLRAMDDAKEEGKARRKALIEELRHEREVIYNIRDKPEDVLKQYYAKGYAEYEVIVDDDEHEDDGQGNRAAAPAQVAAPLTRRRFRNGVAYKKSQTGGGSIRKIN</sequence>
<dbReference type="PANTHER" id="PTHR36138:SF12">
    <property type="entry name" value="OS11G0638500 PROTEIN"/>
    <property type="match status" value="1"/>
</dbReference>
<reference evidence="2 3" key="1">
    <citation type="journal article" date="2005" name="PLoS Biol.">
        <title>The genomes of Oryza sativa: a history of duplications.</title>
        <authorList>
            <person name="Yu J."/>
            <person name="Wang J."/>
            <person name="Lin W."/>
            <person name="Li S."/>
            <person name="Li H."/>
            <person name="Zhou J."/>
            <person name="Ni P."/>
            <person name="Dong W."/>
            <person name="Hu S."/>
            <person name="Zeng C."/>
            <person name="Zhang J."/>
            <person name="Zhang Y."/>
            <person name="Li R."/>
            <person name="Xu Z."/>
            <person name="Li S."/>
            <person name="Li X."/>
            <person name="Zheng H."/>
            <person name="Cong L."/>
            <person name="Lin L."/>
            <person name="Yin J."/>
            <person name="Geng J."/>
            <person name="Li G."/>
            <person name="Shi J."/>
            <person name="Liu J."/>
            <person name="Lv H."/>
            <person name="Li J."/>
            <person name="Wang J."/>
            <person name="Deng Y."/>
            <person name="Ran L."/>
            <person name="Shi X."/>
            <person name="Wang X."/>
            <person name="Wu Q."/>
            <person name="Li C."/>
            <person name="Ren X."/>
            <person name="Wang J."/>
            <person name="Wang X."/>
            <person name="Li D."/>
            <person name="Liu D."/>
            <person name="Zhang X."/>
            <person name="Ji Z."/>
            <person name="Zhao W."/>
            <person name="Sun Y."/>
            <person name="Zhang Z."/>
            <person name="Bao J."/>
            <person name="Han Y."/>
            <person name="Dong L."/>
            <person name="Ji J."/>
            <person name="Chen P."/>
            <person name="Wu S."/>
            <person name="Liu J."/>
            <person name="Xiao Y."/>
            <person name="Bu D."/>
            <person name="Tan J."/>
            <person name="Yang L."/>
            <person name="Ye C."/>
            <person name="Zhang J."/>
            <person name="Xu J."/>
            <person name="Zhou Y."/>
            <person name="Yu Y."/>
            <person name="Zhang B."/>
            <person name="Zhuang S."/>
            <person name="Wei H."/>
            <person name="Liu B."/>
            <person name="Lei M."/>
            <person name="Yu H."/>
            <person name="Li Y."/>
            <person name="Xu H."/>
            <person name="Wei S."/>
            <person name="He X."/>
            <person name="Fang L."/>
            <person name="Zhang Z."/>
            <person name="Zhang Y."/>
            <person name="Huang X."/>
            <person name="Su Z."/>
            <person name="Tong W."/>
            <person name="Li J."/>
            <person name="Tong Z."/>
            <person name="Li S."/>
            <person name="Ye J."/>
            <person name="Wang L."/>
            <person name="Fang L."/>
            <person name="Lei T."/>
            <person name="Chen C."/>
            <person name="Chen H."/>
            <person name="Xu Z."/>
            <person name="Li H."/>
            <person name="Huang H."/>
            <person name="Zhang F."/>
            <person name="Xu H."/>
            <person name="Li N."/>
            <person name="Zhao C."/>
            <person name="Li S."/>
            <person name="Dong L."/>
            <person name="Huang Y."/>
            <person name="Li L."/>
            <person name="Xi Y."/>
            <person name="Qi Q."/>
            <person name="Li W."/>
            <person name="Zhang B."/>
            <person name="Hu W."/>
            <person name="Zhang Y."/>
            <person name="Tian X."/>
            <person name="Jiao Y."/>
            <person name="Liang X."/>
            <person name="Jin J."/>
            <person name="Gao L."/>
            <person name="Zheng W."/>
            <person name="Hao B."/>
            <person name="Liu S."/>
            <person name="Wang W."/>
            <person name="Yuan L."/>
            <person name="Cao M."/>
            <person name="McDermott J."/>
            <person name="Samudrala R."/>
            <person name="Wang J."/>
            <person name="Wong G.K."/>
            <person name="Yang H."/>
        </authorList>
    </citation>
    <scope>NUCLEOTIDE SEQUENCE [LARGE SCALE GENOMIC DNA]</scope>
    <source>
        <strain evidence="3">cv. 93-11</strain>
    </source>
</reference>
<feature type="region of interest" description="Disordered" evidence="1">
    <location>
        <begin position="148"/>
        <end position="168"/>
    </location>
</feature>